<dbReference type="AlphaFoldDB" id="A0AAD9XMC1"/>
<keyword evidence="4" id="KW-0863">Zinc-finger</keyword>
<protein>
    <recommendedName>
        <fullName evidence="10">YDG domain-containing protein</fullName>
    </recommendedName>
</protein>
<dbReference type="InterPro" id="IPR015947">
    <property type="entry name" value="PUA-like_sf"/>
</dbReference>
<sequence length="140" mass="16294">MYRSHKEKRSSYPHEKGLRYDGIYRMEECWAKVEIQGFKACRYLFVKCDNDRAPWTRWRWANASVPEKVMTCRSWTNDILDLDFLKDPLTLVLEGSLTPMHKSLLVSTLKNFAGILRKSKVGCASLQKINGMFFVGLDLP</sequence>
<dbReference type="Pfam" id="PF02182">
    <property type="entry name" value="SAD_SRA"/>
    <property type="match status" value="1"/>
</dbReference>
<evidence type="ECO:0000256" key="6">
    <source>
        <dbReference type="ARBA" id="ARBA00022833"/>
    </source>
</evidence>
<dbReference type="Gene3D" id="2.30.280.10">
    <property type="entry name" value="SRA-YDG"/>
    <property type="match status" value="1"/>
</dbReference>
<gene>
    <name evidence="11" type="ORF">Ddye_000795</name>
</gene>
<name>A0AAD9XMC1_9ROSI</name>
<dbReference type="SUPFAM" id="SSF88697">
    <property type="entry name" value="PUA domain-like"/>
    <property type="match status" value="1"/>
</dbReference>
<dbReference type="PROSITE" id="PS51015">
    <property type="entry name" value="YDG"/>
    <property type="match status" value="1"/>
</dbReference>
<feature type="domain" description="YDG" evidence="10">
    <location>
        <begin position="1"/>
        <end position="47"/>
    </location>
</feature>
<dbReference type="GO" id="GO:0044027">
    <property type="term" value="P:negative regulation of gene expression via chromosomal CpG island methylation"/>
    <property type="evidence" value="ECO:0007669"/>
    <property type="project" value="TreeGrafter"/>
</dbReference>
<dbReference type="EMBL" id="JANJYI010000001">
    <property type="protein sequence ID" value="KAK2662221.1"/>
    <property type="molecule type" value="Genomic_DNA"/>
</dbReference>
<keyword evidence="5" id="KW-0833">Ubl conjugation pathway</keyword>
<evidence type="ECO:0000256" key="8">
    <source>
        <dbReference type="ARBA" id="ARBA00023242"/>
    </source>
</evidence>
<dbReference type="Proteomes" id="UP001280121">
    <property type="component" value="Unassembled WGS sequence"/>
</dbReference>
<comment type="caution">
    <text evidence="11">The sequence shown here is derived from an EMBL/GenBank/DDBJ whole genome shotgun (WGS) entry which is preliminary data.</text>
</comment>
<organism evidence="11 12">
    <name type="scientific">Dipteronia dyeriana</name>
    <dbReference type="NCBI Taxonomy" id="168575"/>
    <lineage>
        <taxon>Eukaryota</taxon>
        <taxon>Viridiplantae</taxon>
        <taxon>Streptophyta</taxon>
        <taxon>Embryophyta</taxon>
        <taxon>Tracheophyta</taxon>
        <taxon>Spermatophyta</taxon>
        <taxon>Magnoliopsida</taxon>
        <taxon>eudicotyledons</taxon>
        <taxon>Gunneridae</taxon>
        <taxon>Pentapetalae</taxon>
        <taxon>rosids</taxon>
        <taxon>malvids</taxon>
        <taxon>Sapindales</taxon>
        <taxon>Sapindaceae</taxon>
        <taxon>Hippocastanoideae</taxon>
        <taxon>Acereae</taxon>
        <taxon>Dipteronia</taxon>
    </lineage>
</organism>
<proteinExistence type="predicted"/>
<dbReference type="GO" id="GO:0016567">
    <property type="term" value="P:protein ubiquitination"/>
    <property type="evidence" value="ECO:0007669"/>
    <property type="project" value="TreeGrafter"/>
</dbReference>
<evidence type="ECO:0000256" key="9">
    <source>
        <dbReference type="PROSITE-ProRule" id="PRU00358"/>
    </source>
</evidence>
<keyword evidence="2" id="KW-0808">Transferase</keyword>
<dbReference type="InterPro" id="IPR003105">
    <property type="entry name" value="SRA_YDG"/>
</dbReference>
<comment type="subcellular location">
    <subcellularLocation>
        <location evidence="9">Nucleus</location>
    </subcellularLocation>
</comment>
<reference evidence="11" key="1">
    <citation type="journal article" date="2023" name="Plant J.">
        <title>Genome sequences and population genomics provide insights into the demographic history, inbreeding, and mutation load of two 'living fossil' tree species of Dipteronia.</title>
        <authorList>
            <person name="Feng Y."/>
            <person name="Comes H.P."/>
            <person name="Chen J."/>
            <person name="Zhu S."/>
            <person name="Lu R."/>
            <person name="Zhang X."/>
            <person name="Li P."/>
            <person name="Qiu J."/>
            <person name="Olsen K.M."/>
            <person name="Qiu Y."/>
        </authorList>
    </citation>
    <scope>NUCLEOTIDE SEQUENCE</scope>
    <source>
        <strain evidence="11">KIB01</strain>
    </source>
</reference>
<dbReference type="InterPro" id="IPR036987">
    <property type="entry name" value="SRA-YDG_sf"/>
</dbReference>
<keyword evidence="7" id="KW-0156">Chromatin regulator</keyword>
<comment type="pathway">
    <text evidence="1">Protein modification; protein ubiquitination.</text>
</comment>
<dbReference type="GO" id="GO:0061630">
    <property type="term" value="F:ubiquitin protein ligase activity"/>
    <property type="evidence" value="ECO:0007669"/>
    <property type="project" value="TreeGrafter"/>
</dbReference>
<dbReference type="GO" id="GO:0008270">
    <property type="term" value="F:zinc ion binding"/>
    <property type="evidence" value="ECO:0007669"/>
    <property type="project" value="UniProtKB-KW"/>
</dbReference>
<evidence type="ECO:0000256" key="5">
    <source>
        <dbReference type="ARBA" id="ARBA00022786"/>
    </source>
</evidence>
<evidence type="ECO:0000256" key="4">
    <source>
        <dbReference type="ARBA" id="ARBA00022771"/>
    </source>
</evidence>
<evidence type="ECO:0000256" key="7">
    <source>
        <dbReference type="ARBA" id="ARBA00022853"/>
    </source>
</evidence>
<keyword evidence="6" id="KW-0862">Zinc</keyword>
<evidence type="ECO:0000259" key="10">
    <source>
        <dbReference type="PROSITE" id="PS51015"/>
    </source>
</evidence>
<accession>A0AAD9XMC1</accession>
<evidence type="ECO:0000256" key="2">
    <source>
        <dbReference type="ARBA" id="ARBA00022679"/>
    </source>
</evidence>
<evidence type="ECO:0000256" key="3">
    <source>
        <dbReference type="ARBA" id="ARBA00022723"/>
    </source>
</evidence>
<dbReference type="InterPro" id="IPR045134">
    <property type="entry name" value="UHRF1/2-like"/>
</dbReference>
<dbReference type="PANTHER" id="PTHR14140">
    <property type="entry name" value="E3 UBIQUITIN-PROTEIN LIGASE UHRF-RELATED"/>
    <property type="match status" value="1"/>
</dbReference>
<evidence type="ECO:0000256" key="1">
    <source>
        <dbReference type="ARBA" id="ARBA00004906"/>
    </source>
</evidence>
<evidence type="ECO:0000313" key="12">
    <source>
        <dbReference type="Proteomes" id="UP001280121"/>
    </source>
</evidence>
<keyword evidence="8 9" id="KW-0539">Nucleus</keyword>
<keyword evidence="12" id="KW-1185">Reference proteome</keyword>
<dbReference type="PANTHER" id="PTHR14140:SF46">
    <property type="entry name" value="E3 UBIQUITIN-PROTEIN LIGASE ORTHRUS 1-RELATED"/>
    <property type="match status" value="1"/>
</dbReference>
<keyword evidence="3" id="KW-0479">Metal-binding</keyword>
<dbReference type="GO" id="GO:0005634">
    <property type="term" value="C:nucleus"/>
    <property type="evidence" value="ECO:0007669"/>
    <property type="project" value="UniProtKB-SubCell"/>
</dbReference>
<evidence type="ECO:0000313" key="11">
    <source>
        <dbReference type="EMBL" id="KAK2662221.1"/>
    </source>
</evidence>